<dbReference type="Gene3D" id="1.10.220.20">
    <property type="match status" value="1"/>
</dbReference>
<keyword evidence="5" id="KW-0175">Coiled coil</keyword>
<dbReference type="OrthoDB" id="430364at2759"/>
<dbReference type="InterPro" id="IPR035999">
    <property type="entry name" value="Sec7_dom_sf"/>
</dbReference>
<evidence type="ECO:0000256" key="6">
    <source>
        <dbReference type="SAM" id="MobiDB-lite"/>
    </source>
</evidence>
<feature type="compositionally biased region" description="Polar residues" evidence="6">
    <location>
        <begin position="244"/>
        <end position="256"/>
    </location>
</feature>
<dbReference type="SUPFAM" id="SSF50729">
    <property type="entry name" value="PH domain-like"/>
    <property type="match status" value="1"/>
</dbReference>
<dbReference type="PANTHER" id="PTHR10663:SF342">
    <property type="entry name" value="FI21420P1"/>
    <property type="match status" value="1"/>
</dbReference>
<dbReference type="PROSITE" id="PS50190">
    <property type="entry name" value="SEC7"/>
    <property type="match status" value="1"/>
</dbReference>
<evidence type="ECO:0000256" key="5">
    <source>
        <dbReference type="ARBA" id="ARBA00023054"/>
    </source>
</evidence>
<dbReference type="PANTHER" id="PTHR10663">
    <property type="entry name" value="GUANYL-NUCLEOTIDE EXCHANGE FACTOR"/>
    <property type="match status" value="1"/>
</dbReference>
<dbReference type="GO" id="GO:0005737">
    <property type="term" value="C:cytoplasm"/>
    <property type="evidence" value="ECO:0007669"/>
    <property type="project" value="UniProtKB-SubCell"/>
</dbReference>
<feature type="region of interest" description="Disordered" evidence="6">
    <location>
        <begin position="216"/>
        <end position="290"/>
    </location>
</feature>
<keyword evidence="4" id="KW-0597">Phosphoprotein</keyword>
<evidence type="ECO:0000256" key="1">
    <source>
        <dbReference type="ARBA" id="ARBA00004496"/>
    </source>
</evidence>
<keyword evidence="3" id="KW-0963">Cytoplasm</keyword>
<evidence type="ECO:0000256" key="2">
    <source>
        <dbReference type="ARBA" id="ARBA00006248"/>
    </source>
</evidence>
<reference evidence="7" key="1">
    <citation type="submission" date="2021-02" db="EMBL/GenBank/DDBJ databases">
        <authorList>
            <person name="Bekaert M."/>
        </authorList>
    </citation>
    <scope>NUCLEOTIDE SEQUENCE</scope>
    <source>
        <strain evidence="7">IoA-00</strain>
    </source>
</reference>
<proteinExistence type="inferred from homology"/>
<sequence>MEVPTSNIGIRKYNGHWQDYIDRELNSMDHLIQNSFAEFKKEVHENNKKGSSSFSATAPRIRRASEDDGALFPSGPAGIKVPVPNVFTLPRRLTSAQKAVPQEPFIPKFSDEALRESTYVPPGIKELESLYAPMKNLNLPLLKKTEPIGDMPKLHPLPFSQPSEDERDELETLCSAMEDIPPMPPPVQSHALLREGFGHDFNPRRLLGDWGSKTIRASIHGPPAPPKRTNSKLSLRRPAYLNLSRDSTANRSTTFPKPNHHRTSLMSTGSSESSGSSSLTSSCDQTRVVTPTSSKDESFFFRAVTSSPHGDYEAIHPSRLDTTIETIKTAVEEDDYIKMQPVFTSRDNFHRQTHYINLLYNAVSGGSLEHPQYMSMMNGGRRSGSEEVVSHVYEEPEKCKTDSALRARKKRAKAMAEYRELMAEVECKRLYRIGLNLFNQFPMSGIEYLSQSFLDQSPSSVAKFLHDCSGLSKHKVGEYITELDNPFCMKVLSCFMDLFDFSKLRVDKGVRKVLELVHIPGDASRIRKILEVFSKRYIKCNPKFCAEDPAPSDAVIAFSYAVLLLMTDAADAQKKKKMSLSDFTDRLSRFMIDPKLVKSVYKAVKKDEFKDGGDHFYQTLVLQEKILEPNSRKTARIASHSRRLVCICEMYEVNDIMAKKDPDLSSRKRDIFLFNDLLIVTRQSSKFGKKTSLIYKDSFPLVGLELSLFHTSVYGFGVQICRKDESESVLLTLNADSEMDRYKFVMDLQESILEANQTEEAKRKINRV</sequence>
<dbReference type="InterPro" id="IPR000904">
    <property type="entry name" value="Sec7_dom"/>
</dbReference>
<gene>
    <name evidence="7" type="ORF">LSAA_1542</name>
</gene>
<name>A0A7R8CBA7_LEPSM</name>
<comment type="subcellular location">
    <subcellularLocation>
        <location evidence="1">Cytoplasm</location>
    </subcellularLocation>
</comment>
<protein>
    <submittedName>
        <fullName evidence="7">IQSEC</fullName>
    </submittedName>
</protein>
<organism evidence="7 8">
    <name type="scientific">Lepeophtheirus salmonis</name>
    <name type="common">Salmon louse</name>
    <name type="synonym">Caligus salmonis</name>
    <dbReference type="NCBI Taxonomy" id="72036"/>
    <lineage>
        <taxon>Eukaryota</taxon>
        <taxon>Metazoa</taxon>
        <taxon>Ecdysozoa</taxon>
        <taxon>Arthropoda</taxon>
        <taxon>Crustacea</taxon>
        <taxon>Multicrustacea</taxon>
        <taxon>Hexanauplia</taxon>
        <taxon>Copepoda</taxon>
        <taxon>Siphonostomatoida</taxon>
        <taxon>Caligidae</taxon>
        <taxon>Lepeophtheirus</taxon>
    </lineage>
</organism>
<evidence type="ECO:0000256" key="3">
    <source>
        <dbReference type="ARBA" id="ARBA00022490"/>
    </source>
</evidence>
<dbReference type="SMART" id="SM00222">
    <property type="entry name" value="Sec7"/>
    <property type="match status" value="1"/>
</dbReference>
<dbReference type="CDD" id="cd00171">
    <property type="entry name" value="Sec7"/>
    <property type="match status" value="1"/>
</dbReference>
<dbReference type="InterPro" id="IPR011993">
    <property type="entry name" value="PH-like_dom_sf"/>
</dbReference>
<evidence type="ECO:0000256" key="4">
    <source>
        <dbReference type="ARBA" id="ARBA00022553"/>
    </source>
</evidence>
<dbReference type="GO" id="GO:0032012">
    <property type="term" value="P:regulation of ARF protein signal transduction"/>
    <property type="evidence" value="ECO:0007669"/>
    <property type="project" value="InterPro"/>
</dbReference>
<comment type="similarity">
    <text evidence="2">Belongs to the BRAG family.</text>
</comment>
<dbReference type="EMBL" id="HG994580">
    <property type="protein sequence ID" value="CAF2754726.1"/>
    <property type="molecule type" value="Genomic_DNA"/>
</dbReference>
<dbReference type="Pfam" id="PF16453">
    <property type="entry name" value="IQ_SEC7_PH"/>
    <property type="match status" value="1"/>
</dbReference>
<evidence type="ECO:0000313" key="7">
    <source>
        <dbReference type="EMBL" id="CAF2754726.1"/>
    </source>
</evidence>
<dbReference type="Gene3D" id="1.10.1000.11">
    <property type="entry name" value="Arf Nucleotide-binding Site Opener,domain 2"/>
    <property type="match status" value="1"/>
</dbReference>
<keyword evidence="8" id="KW-1185">Reference proteome</keyword>
<dbReference type="GO" id="GO:0030036">
    <property type="term" value="P:actin cytoskeleton organization"/>
    <property type="evidence" value="ECO:0007669"/>
    <property type="project" value="TreeGrafter"/>
</dbReference>
<feature type="compositionally biased region" description="Low complexity" evidence="6">
    <location>
        <begin position="264"/>
        <end position="282"/>
    </location>
</feature>
<dbReference type="InterPro" id="IPR023394">
    <property type="entry name" value="Sec7_C_sf"/>
</dbReference>
<dbReference type="Pfam" id="PF01369">
    <property type="entry name" value="Sec7"/>
    <property type="match status" value="1"/>
</dbReference>
<accession>A0A7R8CBA7</accession>
<dbReference type="GO" id="GO:0005085">
    <property type="term" value="F:guanyl-nucleotide exchange factor activity"/>
    <property type="evidence" value="ECO:0007669"/>
    <property type="project" value="InterPro"/>
</dbReference>
<evidence type="ECO:0000313" key="8">
    <source>
        <dbReference type="Proteomes" id="UP000675881"/>
    </source>
</evidence>
<dbReference type="AlphaFoldDB" id="A0A7R8CBA7"/>
<dbReference type="Gene3D" id="2.30.29.30">
    <property type="entry name" value="Pleckstrin-homology domain (PH domain)/Phosphotyrosine-binding domain (PTB)"/>
    <property type="match status" value="1"/>
</dbReference>
<dbReference type="InterPro" id="IPR033742">
    <property type="entry name" value="IQSEC_PH"/>
</dbReference>
<dbReference type="SUPFAM" id="SSF48425">
    <property type="entry name" value="Sec7 domain"/>
    <property type="match status" value="1"/>
</dbReference>
<dbReference type="Proteomes" id="UP000675881">
    <property type="component" value="Chromosome 1"/>
</dbReference>